<evidence type="ECO:0000256" key="1">
    <source>
        <dbReference type="SAM" id="SignalP"/>
    </source>
</evidence>
<comment type="caution">
    <text evidence="2">The sequence shown here is derived from an EMBL/GenBank/DDBJ whole genome shotgun (WGS) entry which is preliminary data.</text>
</comment>
<organism evidence="2 3">
    <name type="scientific">Gonium pectorale</name>
    <name type="common">Green alga</name>
    <dbReference type="NCBI Taxonomy" id="33097"/>
    <lineage>
        <taxon>Eukaryota</taxon>
        <taxon>Viridiplantae</taxon>
        <taxon>Chlorophyta</taxon>
        <taxon>core chlorophytes</taxon>
        <taxon>Chlorophyceae</taxon>
        <taxon>CS clade</taxon>
        <taxon>Chlamydomonadales</taxon>
        <taxon>Volvocaceae</taxon>
        <taxon>Gonium</taxon>
    </lineage>
</organism>
<gene>
    <name evidence="2" type="ORF">GPECTOR_2g1067</name>
</gene>
<evidence type="ECO:0000313" key="2">
    <source>
        <dbReference type="EMBL" id="KXZ55518.1"/>
    </source>
</evidence>
<name>A0A150H0X3_GONPE</name>
<keyword evidence="3" id="KW-1185">Reference proteome</keyword>
<protein>
    <submittedName>
        <fullName evidence="2">Uncharacterized protein</fullName>
    </submittedName>
</protein>
<evidence type="ECO:0000313" key="3">
    <source>
        <dbReference type="Proteomes" id="UP000075714"/>
    </source>
</evidence>
<sequence length="122" mass="13011">MAVALLMWLQARTWTAPLEVLAGDTSRLRELEELADLDETVSGLVHGLLAETGGAMGMPPASRATQQQSGYLRVQSRVRDLVRASLHLALRVEAAAGASPKRPVVLRVGNAFADGPLVELAE</sequence>
<dbReference type="Proteomes" id="UP000075714">
    <property type="component" value="Unassembled WGS sequence"/>
</dbReference>
<reference evidence="3" key="1">
    <citation type="journal article" date="2016" name="Nat. Commun.">
        <title>The Gonium pectorale genome demonstrates co-option of cell cycle regulation during the evolution of multicellularity.</title>
        <authorList>
            <person name="Hanschen E.R."/>
            <person name="Marriage T.N."/>
            <person name="Ferris P.J."/>
            <person name="Hamaji T."/>
            <person name="Toyoda A."/>
            <person name="Fujiyama A."/>
            <person name="Neme R."/>
            <person name="Noguchi H."/>
            <person name="Minakuchi Y."/>
            <person name="Suzuki M."/>
            <person name="Kawai-Toyooka H."/>
            <person name="Smith D.R."/>
            <person name="Sparks H."/>
            <person name="Anderson J."/>
            <person name="Bakaric R."/>
            <person name="Luria V."/>
            <person name="Karger A."/>
            <person name="Kirschner M.W."/>
            <person name="Durand P.M."/>
            <person name="Michod R.E."/>
            <person name="Nozaki H."/>
            <person name="Olson B.J."/>
        </authorList>
    </citation>
    <scope>NUCLEOTIDE SEQUENCE [LARGE SCALE GENOMIC DNA]</scope>
    <source>
        <strain evidence="3">NIES-2863</strain>
    </source>
</reference>
<keyword evidence="1" id="KW-0732">Signal</keyword>
<dbReference type="EMBL" id="LSYV01000003">
    <property type="protein sequence ID" value="KXZ55518.1"/>
    <property type="molecule type" value="Genomic_DNA"/>
</dbReference>
<proteinExistence type="predicted"/>
<accession>A0A150H0X3</accession>
<feature type="chain" id="PRO_5012678315" evidence="1">
    <location>
        <begin position="16"/>
        <end position="122"/>
    </location>
</feature>
<feature type="signal peptide" evidence="1">
    <location>
        <begin position="1"/>
        <end position="15"/>
    </location>
</feature>
<dbReference type="AlphaFoldDB" id="A0A150H0X3"/>